<feature type="region of interest" description="Disordered" evidence="1">
    <location>
        <begin position="59"/>
        <end position="104"/>
    </location>
</feature>
<protein>
    <submittedName>
        <fullName evidence="2">Uncharacterized protein</fullName>
    </submittedName>
</protein>
<dbReference type="AlphaFoldDB" id="A0A5J4TPZ6"/>
<gene>
    <name evidence="2" type="ORF">EZS28_044474</name>
</gene>
<feature type="compositionally biased region" description="Polar residues" evidence="1">
    <location>
        <begin position="59"/>
        <end position="76"/>
    </location>
</feature>
<feature type="compositionally biased region" description="Basic and acidic residues" evidence="1">
    <location>
        <begin position="82"/>
        <end position="104"/>
    </location>
</feature>
<evidence type="ECO:0000313" key="2">
    <source>
        <dbReference type="EMBL" id="KAA6359999.1"/>
    </source>
</evidence>
<evidence type="ECO:0000313" key="3">
    <source>
        <dbReference type="Proteomes" id="UP000324800"/>
    </source>
</evidence>
<dbReference type="EMBL" id="SNRW01027573">
    <property type="protein sequence ID" value="KAA6359999.1"/>
    <property type="molecule type" value="Genomic_DNA"/>
</dbReference>
<proteinExistence type="predicted"/>
<accession>A0A5J4TPZ6</accession>
<reference evidence="2 3" key="1">
    <citation type="submission" date="2019-03" db="EMBL/GenBank/DDBJ databases">
        <title>Single cell metagenomics reveals metabolic interactions within the superorganism composed of flagellate Streblomastix strix and complex community of Bacteroidetes bacteria on its surface.</title>
        <authorList>
            <person name="Treitli S.C."/>
            <person name="Kolisko M."/>
            <person name="Husnik F."/>
            <person name="Keeling P."/>
            <person name="Hampl V."/>
        </authorList>
    </citation>
    <scope>NUCLEOTIDE SEQUENCE [LARGE SCALE GENOMIC DNA]</scope>
    <source>
        <strain evidence="2">ST1C</strain>
    </source>
</reference>
<sequence length="104" mass="11947">MLVRGGKQVSSHYLQDVIHNPPCVRIMSQSFRQCELPCLFGHNSKRRHLQINDEINNNCSNDKQCNSNENAVNKQPNDNDDTDNKQHKGNDDANNNNDDKIEQE</sequence>
<dbReference type="Proteomes" id="UP000324800">
    <property type="component" value="Unassembled WGS sequence"/>
</dbReference>
<organism evidence="2 3">
    <name type="scientific">Streblomastix strix</name>
    <dbReference type="NCBI Taxonomy" id="222440"/>
    <lineage>
        <taxon>Eukaryota</taxon>
        <taxon>Metamonada</taxon>
        <taxon>Preaxostyla</taxon>
        <taxon>Oxymonadida</taxon>
        <taxon>Streblomastigidae</taxon>
        <taxon>Streblomastix</taxon>
    </lineage>
</organism>
<comment type="caution">
    <text evidence="2">The sequence shown here is derived from an EMBL/GenBank/DDBJ whole genome shotgun (WGS) entry which is preliminary data.</text>
</comment>
<name>A0A5J4TPZ6_9EUKA</name>
<evidence type="ECO:0000256" key="1">
    <source>
        <dbReference type="SAM" id="MobiDB-lite"/>
    </source>
</evidence>